<evidence type="ECO:0000313" key="1">
    <source>
        <dbReference type="EMBL" id="KAI5668020.1"/>
    </source>
</evidence>
<reference evidence="2" key="1">
    <citation type="journal article" date="2023" name="Nat. Plants">
        <title>Single-cell RNA sequencing provides a high-resolution roadmap for understanding the multicellular compartmentation of specialized metabolism.</title>
        <authorList>
            <person name="Sun S."/>
            <person name="Shen X."/>
            <person name="Li Y."/>
            <person name="Li Y."/>
            <person name="Wang S."/>
            <person name="Li R."/>
            <person name="Zhang H."/>
            <person name="Shen G."/>
            <person name="Guo B."/>
            <person name="Wei J."/>
            <person name="Xu J."/>
            <person name="St-Pierre B."/>
            <person name="Chen S."/>
            <person name="Sun C."/>
        </authorList>
    </citation>
    <scope>NUCLEOTIDE SEQUENCE [LARGE SCALE GENOMIC DNA]</scope>
</reference>
<accession>A0ACC0B5U4</accession>
<gene>
    <name evidence="1" type="ORF">M9H77_17873</name>
</gene>
<name>A0ACC0B5U4_CATRO</name>
<dbReference type="EMBL" id="CM044704">
    <property type="protein sequence ID" value="KAI5668020.1"/>
    <property type="molecule type" value="Genomic_DNA"/>
</dbReference>
<dbReference type="Proteomes" id="UP001060085">
    <property type="component" value="Linkage Group LG04"/>
</dbReference>
<keyword evidence="2" id="KW-1185">Reference proteome</keyword>
<comment type="caution">
    <text evidence="1">The sequence shown here is derived from an EMBL/GenBank/DDBJ whole genome shotgun (WGS) entry which is preliminary data.</text>
</comment>
<proteinExistence type="predicted"/>
<protein>
    <submittedName>
        <fullName evidence="1">Uncharacterized protein</fullName>
    </submittedName>
</protein>
<evidence type="ECO:0000313" key="2">
    <source>
        <dbReference type="Proteomes" id="UP001060085"/>
    </source>
</evidence>
<organism evidence="1 2">
    <name type="scientific">Catharanthus roseus</name>
    <name type="common">Madagascar periwinkle</name>
    <name type="synonym">Vinca rosea</name>
    <dbReference type="NCBI Taxonomy" id="4058"/>
    <lineage>
        <taxon>Eukaryota</taxon>
        <taxon>Viridiplantae</taxon>
        <taxon>Streptophyta</taxon>
        <taxon>Embryophyta</taxon>
        <taxon>Tracheophyta</taxon>
        <taxon>Spermatophyta</taxon>
        <taxon>Magnoliopsida</taxon>
        <taxon>eudicotyledons</taxon>
        <taxon>Gunneridae</taxon>
        <taxon>Pentapetalae</taxon>
        <taxon>asterids</taxon>
        <taxon>lamiids</taxon>
        <taxon>Gentianales</taxon>
        <taxon>Apocynaceae</taxon>
        <taxon>Rauvolfioideae</taxon>
        <taxon>Vinceae</taxon>
        <taxon>Catharanthinae</taxon>
        <taxon>Catharanthus</taxon>
    </lineage>
</organism>
<sequence>MCFLKKVHYVTVGTRAVNGAGLTRTRTGLYPFLAGKSQFLLQLHLPATAVTIVAVYTQLHHFPNPAHRRHLQLRLSPLTVIFFISSSTATAGPLLPPMSGTIPTQSSKASTAATDDMEITNYNELNVEENLEDQSRRALAKMIIKHNYPFNMCEHEFFEKFCNSLNPNFKLKMRLYEFLDGLDCRITLTTDIWTSEHANIAYTCLTAHFVDDNWELKKKILAYRHIPYSHDGETLFRFINDLILEWNLDKKLFCMVVDNASSNDAMVRHLKS</sequence>